<dbReference type="InterPro" id="IPR050377">
    <property type="entry name" value="Radical_SAM_PqqE_MftC-like"/>
</dbReference>
<keyword evidence="8" id="KW-1185">Reference proteome</keyword>
<comment type="cofactor">
    <cofactor evidence="1">
        <name>[4Fe-4S] cluster</name>
        <dbReference type="ChEBI" id="CHEBI:49883"/>
    </cofactor>
</comment>
<dbReference type="CDD" id="cd01335">
    <property type="entry name" value="Radical_SAM"/>
    <property type="match status" value="1"/>
</dbReference>
<evidence type="ECO:0000313" key="8">
    <source>
        <dbReference type="Proteomes" id="UP000324209"/>
    </source>
</evidence>
<accession>A0A5C1QLF0</accession>
<dbReference type="GO" id="GO:0003824">
    <property type="term" value="F:catalytic activity"/>
    <property type="evidence" value="ECO:0007669"/>
    <property type="project" value="InterPro"/>
</dbReference>
<dbReference type="InterPro" id="IPR013785">
    <property type="entry name" value="Aldolase_TIM"/>
</dbReference>
<dbReference type="AlphaFoldDB" id="A0A5C1QLF0"/>
<keyword evidence="5" id="KW-0411">Iron-sulfur</keyword>
<evidence type="ECO:0000256" key="5">
    <source>
        <dbReference type="ARBA" id="ARBA00023014"/>
    </source>
</evidence>
<keyword evidence="2" id="KW-0949">S-adenosyl-L-methionine</keyword>
<dbReference type="GO" id="GO:0046872">
    <property type="term" value="F:metal ion binding"/>
    <property type="evidence" value="ECO:0007669"/>
    <property type="project" value="UniProtKB-KW"/>
</dbReference>
<evidence type="ECO:0000256" key="1">
    <source>
        <dbReference type="ARBA" id="ARBA00001966"/>
    </source>
</evidence>
<evidence type="ECO:0000256" key="2">
    <source>
        <dbReference type="ARBA" id="ARBA00022691"/>
    </source>
</evidence>
<evidence type="ECO:0000256" key="3">
    <source>
        <dbReference type="ARBA" id="ARBA00022723"/>
    </source>
</evidence>
<protein>
    <submittedName>
        <fullName evidence="7">Anaerobic ribonucleoside-triphosphate reductase activating protein</fullName>
    </submittedName>
</protein>
<dbReference type="Gene3D" id="3.20.20.70">
    <property type="entry name" value="Aldolase class I"/>
    <property type="match status" value="1"/>
</dbReference>
<dbReference type="RefSeq" id="WP_149485437.1">
    <property type="nucleotide sequence ID" value="NZ_CP036150.1"/>
</dbReference>
<evidence type="ECO:0000313" key="7">
    <source>
        <dbReference type="EMBL" id="QEN07356.1"/>
    </source>
</evidence>
<dbReference type="GO" id="GO:0051536">
    <property type="term" value="F:iron-sulfur cluster binding"/>
    <property type="evidence" value="ECO:0007669"/>
    <property type="project" value="UniProtKB-KW"/>
</dbReference>
<dbReference type="SFLD" id="SFLDG01094">
    <property type="entry name" value="Uncharacterised_Radical_SAM_Su"/>
    <property type="match status" value="1"/>
</dbReference>
<keyword evidence="3" id="KW-0479">Metal-binding</keyword>
<organism evidence="7 8">
    <name type="scientific">Oceanispirochaeta crateris</name>
    <dbReference type="NCBI Taxonomy" id="2518645"/>
    <lineage>
        <taxon>Bacteria</taxon>
        <taxon>Pseudomonadati</taxon>
        <taxon>Spirochaetota</taxon>
        <taxon>Spirochaetia</taxon>
        <taxon>Spirochaetales</taxon>
        <taxon>Spirochaetaceae</taxon>
        <taxon>Oceanispirochaeta</taxon>
    </lineage>
</organism>
<feature type="domain" description="Radical SAM core" evidence="6">
    <location>
        <begin position="16"/>
        <end position="227"/>
    </location>
</feature>
<dbReference type="Proteomes" id="UP000324209">
    <property type="component" value="Chromosome"/>
</dbReference>
<proteinExistence type="predicted"/>
<dbReference type="PROSITE" id="PS51918">
    <property type="entry name" value="RADICAL_SAM"/>
    <property type="match status" value="1"/>
</dbReference>
<evidence type="ECO:0000256" key="4">
    <source>
        <dbReference type="ARBA" id="ARBA00023004"/>
    </source>
</evidence>
<dbReference type="Pfam" id="PF04055">
    <property type="entry name" value="Radical_SAM"/>
    <property type="match status" value="1"/>
</dbReference>
<evidence type="ECO:0000259" key="6">
    <source>
        <dbReference type="PROSITE" id="PS51918"/>
    </source>
</evidence>
<sequence length="235" mass="26562">MHLPHSVGLQKTTLIDYPGKVASVLFFPGCNMRCSYCHNPDLVLGRTEGLINRDEVIQFLNNRAPLLGGVVLSGGEPLLYRDLKYFISEIRENGDFSIKLDTNGLRFDSLKELLESKNPPDFIAMDIKSALSSYDRFFIDQNEIKNIQKSIDLILDSKIPSQFRTTVHPDFIDVSMIDEIAHMIRGCTSYVLNGFRPGNCLEPSFNSHQETSSQFLKDLQKGMLDQDIPCTININ</sequence>
<dbReference type="NCBIfam" id="TIGR02495">
    <property type="entry name" value="NrdG2"/>
    <property type="match status" value="1"/>
</dbReference>
<reference evidence="7 8" key="1">
    <citation type="submission" date="2019-02" db="EMBL/GenBank/DDBJ databases">
        <title>Complete Genome Sequence and Methylome Analysis of free living Spirochaetas.</title>
        <authorList>
            <person name="Fomenkov A."/>
            <person name="Dubinina G."/>
            <person name="Leshcheva N."/>
            <person name="Mikheeva N."/>
            <person name="Grabovich M."/>
            <person name="Vincze T."/>
            <person name="Roberts R.J."/>
        </authorList>
    </citation>
    <scope>NUCLEOTIDE SEQUENCE [LARGE SCALE GENOMIC DNA]</scope>
    <source>
        <strain evidence="7 8">K2</strain>
    </source>
</reference>
<dbReference type="SFLD" id="SFLDS00029">
    <property type="entry name" value="Radical_SAM"/>
    <property type="match status" value="1"/>
</dbReference>
<dbReference type="InterPro" id="IPR007197">
    <property type="entry name" value="rSAM"/>
</dbReference>
<dbReference type="PANTHER" id="PTHR11228">
    <property type="entry name" value="RADICAL SAM DOMAIN PROTEIN"/>
    <property type="match status" value="1"/>
</dbReference>
<name>A0A5C1QLF0_9SPIO</name>
<dbReference type="PANTHER" id="PTHR11228:SF27">
    <property type="entry name" value="GLYCYL-RADICAL ENZYME ACTIVATING ENZYME MJ1227-RELATED"/>
    <property type="match status" value="1"/>
</dbReference>
<dbReference type="InterPro" id="IPR012840">
    <property type="entry name" value="NrdG2"/>
</dbReference>
<keyword evidence="4" id="KW-0408">Iron</keyword>
<dbReference type="EMBL" id="CP036150">
    <property type="protein sequence ID" value="QEN07356.1"/>
    <property type="molecule type" value="Genomic_DNA"/>
</dbReference>
<dbReference type="InterPro" id="IPR058240">
    <property type="entry name" value="rSAM_sf"/>
</dbReference>
<dbReference type="KEGG" id="ock:EXM22_04885"/>
<dbReference type="OrthoDB" id="9782387at2"/>
<dbReference type="SUPFAM" id="SSF102114">
    <property type="entry name" value="Radical SAM enzymes"/>
    <property type="match status" value="1"/>
</dbReference>
<gene>
    <name evidence="7" type="ORF">EXM22_04885</name>
</gene>